<comment type="caution">
    <text evidence="2">The sequence shown here is derived from an EMBL/GenBank/DDBJ whole genome shotgun (WGS) entry which is preliminary data.</text>
</comment>
<evidence type="ECO:0000313" key="3">
    <source>
        <dbReference type="Proteomes" id="UP000315295"/>
    </source>
</evidence>
<keyword evidence="3" id="KW-1185">Reference proteome</keyword>
<reference evidence="2 3" key="1">
    <citation type="journal article" date="2019" name="G3 (Bethesda)">
        <title>Sequencing of a Wild Apple (Malus baccata) Genome Unravels the Differences Between Cultivated and Wild Apple Species Regarding Disease Resistance and Cold Tolerance.</title>
        <authorList>
            <person name="Chen X."/>
        </authorList>
    </citation>
    <scope>NUCLEOTIDE SEQUENCE [LARGE SCALE GENOMIC DNA]</scope>
    <source>
        <strain evidence="3">cv. Shandingzi</strain>
        <tissue evidence="2">Leaves</tissue>
    </source>
</reference>
<evidence type="ECO:0000313" key="2">
    <source>
        <dbReference type="EMBL" id="TQD73892.1"/>
    </source>
</evidence>
<dbReference type="Proteomes" id="UP000315295">
    <property type="component" value="Unassembled WGS sequence"/>
</dbReference>
<name>A0A540KIP8_MALBA</name>
<dbReference type="AlphaFoldDB" id="A0A540KIP8"/>
<organism evidence="2 3">
    <name type="scientific">Malus baccata</name>
    <name type="common">Siberian crab apple</name>
    <name type="synonym">Pyrus baccata</name>
    <dbReference type="NCBI Taxonomy" id="106549"/>
    <lineage>
        <taxon>Eukaryota</taxon>
        <taxon>Viridiplantae</taxon>
        <taxon>Streptophyta</taxon>
        <taxon>Embryophyta</taxon>
        <taxon>Tracheophyta</taxon>
        <taxon>Spermatophyta</taxon>
        <taxon>Magnoliopsida</taxon>
        <taxon>eudicotyledons</taxon>
        <taxon>Gunneridae</taxon>
        <taxon>Pentapetalae</taxon>
        <taxon>rosids</taxon>
        <taxon>fabids</taxon>
        <taxon>Rosales</taxon>
        <taxon>Rosaceae</taxon>
        <taxon>Amygdaloideae</taxon>
        <taxon>Maleae</taxon>
        <taxon>Malus</taxon>
    </lineage>
</organism>
<feature type="region of interest" description="Disordered" evidence="1">
    <location>
        <begin position="1"/>
        <end position="33"/>
    </location>
</feature>
<protein>
    <submittedName>
        <fullName evidence="2">Uncharacterized protein</fullName>
    </submittedName>
</protein>
<evidence type="ECO:0000256" key="1">
    <source>
        <dbReference type="SAM" id="MobiDB-lite"/>
    </source>
</evidence>
<accession>A0A540KIP8</accession>
<sequence length="118" mass="12321">MNSPKINKPPSASNTPPPPDLNTLPPPPSLQADHDQNCLLALRSARAFNNQIEYGTRNVNGVSVSGIVLNPLNSPISLDHGAVGVLPLYFDDPSGREAMVHGGVSLAPPTGTIPLAQL</sequence>
<feature type="compositionally biased region" description="Pro residues" evidence="1">
    <location>
        <begin position="15"/>
        <end position="29"/>
    </location>
</feature>
<proteinExistence type="predicted"/>
<gene>
    <name evidence="2" type="ORF">C1H46_040594</name>
</gene>
<dbReference type="EMBL" id="VIEB01001239">
    <property type="protein sequence ID" value="TQD73892.1"/>
    <property type="molecule type" value="Genomic_DNA"/>
</dbReference>